<keyword evidence="1" id="KW-1133">Transmembrane helix</keyword>
<evidence type="ECO:0000259" key="2">
    <source>
        <dbReference type="Pfam" id="PF12696"/>
    </source>
</evidence>
<evidence type="ECO:0000313" key="3">
    <source>
        <dbReference type="EMBL" id="CAB3774458.1"/>
    </source>
</evidence>
<organism evidence="3 4">
    <name type="scientific">Paraburkholderia humisilvae</name>
    <dbReference type="NCBI Taxonomy" id="627669"/>
    <lineage>
        <taxon>Bacteria</taxon>
        <taxon>Pseudomonadati</taxon>
        <taxon>Pseudomonadota</taxon>
        <taxon>Betaproteobacteria</taxon>
        <taxon>Burkholderiales</taxon>
        <taxon>Burkholderiaceae</taxon>
        <taxon>Paraburkholderia</taxon>
    </lineage>
</organism>
<dbReference type="SUPFAM" id="SSF52540">
    <property type="entry name" value="P-loop containing nucleoside triphosphate hydrolases"/>
    <property type="match status" value="1"/>
</dbReference>
<dbReference type="InterPro" id="IPR032689">
    <property type="entry name" value="TraG-D_C"/>
</dbReference>
<feature type="transmembrane region" description="Helical" evidence="1">
    <location>
        <begin position="91"/>
        <end position="112"/>
    </location>
</feature>
<keyword evidence="1" id="KW-0472">Membrane</keyword>
<proteinExistence type="predicted"/>
<feature type="transmembrane region" description="Helical" evidence="1">
    <location>
        <begin position="193"/>
        <end position="210"/>
    </location>
</feature>
<evidence type="ECO:0000313" key="4">
    <source>
        <dbReference type="Proteomes" id="UP000494363"/>
    </source>
</evidence>
<reference evidence="3 4" key="1">
    <citation type="submission" date="2020-04" db="EMBL/GenBank/DDBJ databases">
        <authorList>
            <person name="De Canck E."/>
        </authorList>
    </citation>
    <scope>NUCLEOTIDE SEQUENCE [LARGE SCALE GENOMIC DNA]</scope>
    <source>
        <strain evidence="3 4">LMG 29542</strain>
    </source>
</reference>
<dbReference type="Proteomes" id="UP000494363">
    <property type="component" value="Unassembled WGS sequence"/>
</dbReference>
<dbReference type="Gene3D" id="3.40.50.300">
    <property type="entry name" value="P-loop containing nucleotide triphosphate hydrolases"/>
    <property type="match status" value="1"/>
</dbReference>
<accession>A0A6J5F6G3</accession>
<gene>
    <name evidence="3" type="ORF">LMG29542_07835</name>
</gene>
<evidence type="ECO:0000256" key="1">
    <source>
        <dbReference type="SAM" id="Phobius"/>
    </source>
</evidence>
<protein>
    <recommendedName>
        <fullName evidence="2">TraD/TraG TraM recognition site domain-containing protein</fullName>
    </recommendedName>
</protein>
<dbReference type="AlphaFoldDB" id="A0A6J5F6G3"/>
<feature type="domain" description="TraD/TraG TraM recognition site" evidence="2">
    <location>
        <begin position="632"/>
        <end position="713"/>
    </location>
</feature>
<keyword evidence="4" id="KW-1185">Reference proteome</keyword>
<name>A0A6J5F6G3_9BURK</name>
<keyword evidence="1" id="KW-0812">Transmembrane</keyword>
<dbReference type="Pfam" id="PF12696">
    <property type="entry name" value="TraG-D_C"/>
    <property type="match status" value="1"/>
</dbReference>
<dbReference type="EMBL" id="CADIKH010000119">
    <property type="protein sequence ID" value="CAB3774458.1"/>
    <property type="molecule type" value="Genomic_DNA"/>
</dbReference>
<feature type="transmembrane region" description="Helical" evidence="1">
    <location>
        <begin position="61"/>
        <end position="79"/>
    </location>
</feature>
<dbReference type="InterPro" id="IPR027417">
    <property type="entry name" value="P-loop_NTPase"/>
</dbReference>
<sequence>MREVIRRKYKNSLDPQVYWITGSIHEHTGLSGDPVERRVQRLSLSQIGVFLAQRMWARRSWIVTPAVFMLSLVLAYYLLNVSAVSTNAHLSPVLCTVIVWIGLMLSFGATLFQSVVAQWCLPRTPVRQDEIDSVRGVMARCVVRAVDADTPPDLRDRLRITVTDAGGQAVAGQVLATDLEYSAVRAEWFNSRAALFSLGLAFMSPAVVMISVWLAVLAWCAMHLPTIVSLLTGREGRREMPWHISKLAIVLLLLAPLLPGFPGSRLNDSLSVGEQAVQWSFVALMWFFALRHVLRMPEPMAFRALQLDQAVRETGTELLIDKAGREHFVQLEMARIEQIENATNDTSPFIRIGYSLGLLAQRRDPLAPGEKGLPVGLSLNDLSTHLMVIGASGTRKTTSVIRPVSTEWLAGDMGGMLVLDGKGTLPLQFAELPGFQLISPGHGAFNAIAGMSPDAVADVLADVFGADDDRDPTWADSARLMLRMAAIVLHAHPTASFTIPEILRFCTMDAYDRAALLEVVYEKADGRMRAAVGYWAVELPAMPEKTSGSIVNMVRTWLGNICLHERLGPWCDTQESGWLVEDLLIGAKAGLLLPESEYGAGGVAISALCMRRLYDAVKRRGDDWRAVIGQTPVLLVADEVQNLLTRADVETAPVARSLGLYLLFATQNLDGLYRRLERDGALQLANNFASLIALPPRTADSNEYVSTRAGRIWKATTQNYHGLPDAAADLGLYDNSGTDRTMREADLHRQRYAATPRLSYAVGLWHREWTPKSAALGQHVHDLVEPGETWQFTSKPLLALEPTPIVSPDEIDTLLARPGTAIAILNRGNVVRRDVIRLAEAA</sequence>